<dbReference type="eggNOG" id="COG0493">
    <property type="taxonomic scope" value="Bacteria"/>
</dbReference>
<sequence length="911" mass="100632">MVKERVLDFANHINRTKRGTKGAITETDPEYRILEPVVSDEMADLGMFLELRKPKSADEVAALAGKPVEQVSKLLAELADTGACFVNTIDGTDKYWLDLWIPGVMEMMVNHKENAKKYPQIAEAFEAYGRVRGPKTAGLFPVGMGLMRVIPIERTVSGETRRASYEEISTYLTENDLFSVSNCSCRTAREIMGEGCGHLKEDMCIQMGHAAEYYIRTGRGRQITREEAFDIIRRAEDNGLMHQIPNTDGPGKTHAICNCCGCSCFSLRTATMFYNNDMVRSNYVSHVDKDKCVACGECVEHCPVNALKVGQKLCAVHPIKTKKTPTPRDREWGPADWNADYRTNAKVAADSGSSPCKAECPAHIGIQGYIKLASQGKYKEALELIKFENPFPAVCGRVCPRYCESACTRGDIDEPIAIDDIKKFIAEQDLNDAHRFVPRIKHDYKDKKIAVIGAGPAGLSCAYYLAVEGYSVTVFEKQQKLGGMLTLGIPAFRLEKKVVEAEIDILRDLGVEFKTGTEVGKDVSLDELRSQGYKAFFLGIGAQAGRKLNIEGEDAQGVITGVDFLRSVNLGSDTKLSGKVIVIGGGNVAIDVARTAVRFGAEQTDMFCLESRKEMPALEEEIEEALEEKIGINNSWGPKRIIVENGRVSAVEFKKCVSVFDKDKRFNPVFDESETKTVKADFVLLSVGQAIEWGDLLKGSKVELNRNNTAKADPQTFQTAQSDIFAGGDILTGPKFAIDAIAVGKEGAISIHRFVQPGQSLVLGRIKRDYRPLDKENLKLEGYDRLPRQRAGVKNAEAASSNKFKDTRGVFTEEQIKKETERCLGCGATLTDEYICVGCGQCVTRCKFDAISLVRKYDKAAVELKNLRPSVIKHALTRKLKITVKKPLHMLESALSGDKGKNQKKTQKPEA</sequence>
<dbReference type="STRING" id="1125699.HMPREF9194_01324"/>
<dbReference type="PATRIC" id="fig|1125699.3.peg.1338"/>
<dbReference type="Gene3D" id="3.30.70.20">
    <property type="match status" value="1"/>
</dbReference>
<evidence type="ECO:0000256" key="1">
    <source>
        <dbReference type="ARBA" id="ARBA00022723"/>
    </source>
</evidence>
<dbReference type="EMBL" id="ATFF01000006">
    <property type="protein sequence ID" value="EPF30995.1"/>
    <property type="molecule type" value="Genomic_DNA"/>
</dbReference>
<dbReference type="PANTHER" id="PTHR42783:SF3">
    <property type="entry name" value="GLUTAMATE SYNTHASE [NADPH] SMALL CHAIN-RELATED"/>
    <property type="match status" value="1"/>
</dbReference>
<dbReference type="SUPFAM" id="SSF54862">
    <property type="entry name" value="4Fe-4S ferredoxins"/>
    <property type="match status" value="2"/>
</dbReference>
<dbReference type="HOGENOM" id="CLU_014111_0_0_12"/>
<keyword evidence="1" id="KW-0479">Metal-binding</keyword>
<dbReference type="AlphaFoldDB" id="S3K0H2"/>
<evidence type="ECO:0000259" key="5">
    <source>
        <dbReference type="PROSITE" id="PS51379"/>
    </source>
</evidence>
<organism evidence="6 7">
    <name type="scientific">Treponema maltophilum ATCC 51939</name>
    <dbReference type="NCBI Taxonomy" id="1125699"/>
    <lineage>
        <taxon>Bacteria</taxon>
        <taxon>Pseudomonadati</taxon>
        <taxon>Spirochaetota</taxon>
        <taxon>Spirochaetia</taxon>
        <taxon>Spirochaetales</taxon>
        <taxon>Treponemataceae</taxon>
        <taxon>Treponema</taxon>
    </lineage>
</organism>
<dbReference type="InterPro" id="IPR017896">
    <property type="entry name" value="4Fe4S_Fe-S-bd"/>
</dbReference>
<proteinExistence type="predicted"/>
<dbReference type="InterPro" id="IPR009051">
    <property type="entry name" value="Helical_ferredxn"/>
</dbReference>
<protein>
    <recommendedName>
        <fullName evidence="5">4Fe-4S ferredoxin-type domain-containing protein</fullName>
    </recommendedName>
</protein>
<keyword evidence="2" id="KW-0408">Iron</keyword>
<dbReference type="GO" id="GO:0046872">
    <property type="term" value="F:metal ion binding"/>
    <property type="evidence" value="ECO:0007669"/>
    <property type="project" value="UniProtKB-KW"/>
</dbReference>
<dbReference type="PROSITE" id="PS51379">
    <property type="entry name" value="4FE4S_FER_2"/>
    <property type="match status" value="2"/>
</dbReference>
<keyword evidence="7" id="KW-1185">Reference proteome</keyword>
<dbReference type="InterPro" id="IPR028261">
    <property type="entry name" value="DPD_II"/>
</dbReference>
<evidence type="ECO:0000313" key="7">
    <source>
        <dbReference type="Proteomes" id="UP000014541"/>
    </source>
</evidence>
<dbReference type="SUPFAM" id="SSF51971">
    <property type="entry name" value="Nucleotide-binding domain"/>
    <property type="match status" value="1"/>
</dbReference>
<dbReference type="Gene3D" id="3.50.50.60">
    <property type="entry name" value="FAD/NAD(P)-binding domain"/>
    <property type="match status" value="2"/>
</dbReference>
<evidence type="ECO:0000256" key="2">
    <source>
        <dbReference type="ARBA" id="ARBA00023004"/>
    </source>
</evidence>
<dbReference type="InterPro" id="IPR036188">
    <property type="entry name" value="FAD/NAD-bd_sf"/>
</dbReference>
<dbReference type="Proteomes" id="UP000014541">
    <property type="component" value="Unassembled WGS sequence"/>
</dbReference>
<dbReference type="Pfam" id="PF07992">
    <property type="entry name" value="Pyr_redox_2"/>
    <property type="match status" value="1"/>
</dbReference>
<dbReference type="SUPFAM" id="SSF46548">
    <property type="entry name" value="alpha-helical ferredoxin"/>
    <property type="match status" value="1"/>
</dbReference>
<accession>S3K0H2</accession>
<dbReference type="InterPro" id="IPR023753">
    <property type="entry name" value="FAD/NAD-binding_dom"/>
</dbReference>
<keyword evidence="3" id="KW-0411">Iron-sulfur</keyword>
<name>S3K0H2_TREMA</name>
<feature type="coiled-coil region" evidence="4">
    <location>
        <begin position="608"/>
        <end position="635"/>
    </location>
</feature>
<dbReference type="OrthoDB" id="9803192at2"/>
<dbReference type="Pfam" id="PF14691">
    <property type="entry name" value="Fer4_20"/>
    <property type="match status" value="1"/>
</dbReference>
<keyword evidence="4" id="KW-0175">Coiled coil</keyword>
<dbReference type="InterPro" id="IPR017900">
    <property type="entry name" value="4Fe4S_Fe_S_CS"/>
</dbReference>
<evidence type="ECO:0000313" key="6">
    <source>
        <dbReference type="EMBL" id="EPF30995.1"/>
    </source>
</evidence>
<dbReference type="PANTHER" id="PTHR42783">
    <property type="entry name" value="GLUTAMATE SYNTHASE [NADPH] SMALL CHAIN"/>
    <property type="match status" value="1"/>
</dbReference>
<gene>
    <name evidence="6" type="ORF">HMPREF9194_01324</name>
</gene>
<dbReference type="eggNOG" id="COG1145">
    <property type="taxonomic scope" value="Bacteria"/>
</dbReference>
<evidence type="ECO:0000256" key="3">
    <source>
        <dbReference type="ARBA" id="ARBA00023014"/>
    </source>
</evidence>
<comment type="caution">
    <text evidence="6">The sequence shown here is derived from an EMBL/GenBank/DDBJ whole genome shotgun (WGS) entry which is preliminary data.</text>
</comment>
<dbReference type="GO" id="GO:0051536">
    <property type="term" value="F:iron-sulfur cluster binding"/>
    <property type="evidence" value="ECO:0007669"/>
    <property type="project" value="UniProtKB-KW"/>
</dbReference>
<dbReference type="GO" id="GO:0016491">
    <property type="term" value="F:oxidoreductase activity"/>
    <property type="evidence" value="ECO:0007669"/>
    <property type="project" value="InterPro"/>
</dbReference>
<feature type="domain" description="4Fe-4S ferredoxin-type" evidence="5">
    <location>
        <begin position="827"/>
        <end position="856"/>
    </location>
</feature>
<evidence type="ECO:0000256" key="4">
    <source>
        <dbReference type="SAM" id="Coils"/>
    </source>
</evidence>
<reference evidence="6 7" key="1">
    <citation type="submission" date="2013-04" db="EMBL/GenBank/DDBJ databases">
        <title>The Genome Sequence of Treponema maltophilum ATCC 51939.</title>
        <authorList>
            <consortium name="The Broad Institute Genomics Platform"/>
            <person name="Earl A."/>
            <person name="Ward D."/>
            <person name="Feldgarden M."/>
            <person name="Gevers D."/>
            <person name="Leonetti C."/>
            <person name="Blanton J.M."/>
            <person name="Dewhirst F.E."/>
            <person name="Izard J."/>
            <person name="Walker B."/>
            <person name="Young S."/>
            <person name="Zeng Q."/>
            <person name="Gargeya S."/>
            <person name="Fitzgerald M."/>
            <person name="Haas B."/>
            <person name="Abouelleil A."/>
            <person name="Allen A.W."/>
            <person name="Alvarado L."/>
            <person name="Arachchi H.M."/>
            <person name="Berlin A.M."/>
            <person name="Chapman S.B."/>
            <person name="Gainer-Dewar J."/>
            <person name="Goldberg J."/>
            <person name="Griggs A."/>
            <person name="Gujja S."/>
            <person name="Hansen M."/>
            <person name="Howarth C."/>
            <person name="Imamovic A."/>
            <person name="Ireland A."/>
            <person name="Larimer J."/>
            <person name="McCowan C."/>
            <person name="Murphy C."/>
            <person name="Pearson M."/>
            <person name="Poon T.W."/>
            <person name="Priest M."/>
            <person name="Roberts A."/>
            <person name="Saif S."/>
            <person name="Shea T."/>
            <person name="Sisk P."/>
            <person name="Sykes S."/>
            <person name="Wortman J."/>
            <person name="Nusbaum C."/>
            <person name="Birren B."/>
        </authorList>
    </citation>
    <scope>NUCLEOTIDE SEQUENCE [LARGE SCALE GENOMIC DNA]</scope>
    <source>
        <strain evidence="6 7">ATCC 51939</strain>
    </source>
</reference>
<feature type="domain" description="4Fe-4S ferredoxin-type" evidence="5">
    <location>
        <begin position="283"/>
        <end position="312"/>
    </location>
</feature>
<dbReference type="Gene3D" id="1.10.1060.10">
    <property type="entry name" value="Alpha-helical ferredoxin"/>
    <property type="match status" value="1"/>
</dbReference>
<dbReference type="RefSeq" id="WP_016525606.1">
    <property type="nucleotide sequence ID" value="NZ_KE332518.1"/>
</dbReference>
<dbReference type="Pfam" id="PF00037">
    <property type="entry name" value="Fer4"/>
    <property type="match status" value="2"/>
</dbReference>
<dbReference type="PROSITE" id="PS00198">
    <property type="entry name" value="4FE4S_FER_1"/>
    <property type="match status" value="1"/>
</dbReference>
<dbReference type="PRINTS" id="PR00419">
    <property type="entry name" value="ADXRDTASE"/>
</dbReference>